<gene>
    <name evidence="3" type="ORF">ACFFN0_01445</name>
</gene>
<dbReference type="SUPFAM" id="SSF64376">
    <property type="entry name" value="YlxR-like"/>
    <property type="match status" value="1"/>
</dbReference>
<dbReference type="RefSeq" id="WP_181409475.1">
    <property type="nucleotide sequence ID" value="NZ_JBHMAX010000002.1"/>
</dbReference>
<evidence type="ECO:0000313" key="4">
    <source>
        <dbReference type="Proteomes" id="UP001589613"/>
    </source>
</evidence>
<reference evidence="3 4" key="1">
    <citation type="submission" date="2024-09" db="EMBL/GenBank/DDBJ databases">
        <authorList>
            <person name="Sun Q."/>
            <person name="Mori K."/>
        </authorList>
    </citation>
    <scope>NUCLEOTIDE SEQUENCE [LARGE SCALE GENOMIC DNA]</scope>
    <source>
        <strain evidence="3 4">JCM 12763</strain>
    </source>
</reference>
<dbReference type="Gene3D" id="3.30.1230.10">
    <property type="entry name" value="YlxR-like"/>
    <property type="match status" value="1"/>
</dbReference>
<evidence type="ECO:0000259" key="2">
    <source>
        <dbReference type="Pfam" id="PF04296"/>
    </source>
</evidence>
<evidence type="ECO:0000256" key="1">
    <source>
        <dbReference type="SAM" id="MobiDB-lite"/>
    </source>
</evidence>
<dbReference type="PANTHER" id="PTHR34215">
    <property type="entry name" value="BLL0784 PROTEIN"/>
    <property type="match status" value="1"/>
</dbReference>
<dbReference type="InterPro" id="IPR035931">
    <property type="entry name" value="YlxR-like_sf"/>
</dbReference>
<dbReference type="Proteomes" id="UP001589613">
    <property type="component" value="Unassembled WGS sequence"/>
</dbReference>
<keyword evidence="4" id="KW-1185">Reference proteome</keyword>
<proteinExistence type="predicted"/>
<comment type="caution">
    <text evidence="3">The sequence shown here is derived from an EMBL/GenBank/DDBJ whole genome shotgun (WGS) entry which is preliminary data.</text>
</comment>
<dbReference type="PANTHER" id="PTHR34215:SF1">
    <property type="entry name" value="YLXR DOMAIN-CONTAINING PROTEIN"/>
    <property type="match status" value="1"/>
</dbReference>
<sequence length="108" mass="12095">MESTARPTTSSSGTSRRTPVRTCVGCRRRDEQSALLRVVAVRGPADTDRWTVVPDERRRAHGRGAWVHPDPECVRIAIARRAFGRALRLTQAGPVDTTAVRERFEQQT</sequence>
<dbReference type="EMBL" id="JBHMAX010000002">
    <property type="protein sequence ID" value="MFB9730703.1"/>
    <property type="molecule type" value="Genomic_DNA"/>
</dbReference>
<evidence type="ECO:0000313" key="3">
    <source>
        <dbReference type="EMBL" id="MFB9730703.1"/>
    </source>
</evidence>
<accession>A0ABV5UYS1</accession>
<dbReference type="Pfam" id="PF04296">
    <property type="entry name" value="YlxR"/>
    <property type="match status" value="1"/>
</dbReference>
<name>A0ABV5UYS1_9MICO</name>
<feature type="region of interest" description="Disordered" evidence="1">
    <location>
        <begin position="1"/>
        <end position="20"/>
    </location>
</feature>
<dbReference type="InterPro" id="IPR037465">
    <property type="entry name" value="YlxR"/>
</dbReference>
<protein>
    <submittedName>
        <fullName evidence="3">YlxR family protein</fullName>
    </submittedName>
</protein>
<organism evidence="3 4">
    <name type="scientific">Ornithinimicrobium kibberense</name>
    <dbReference type="NCBI Taxonomy" id="282060"/>
    <lineage>
        <taxon>Bacteria</taxon>
        <taxon>Bacillati</taxon>
        <taxon>Actinomycetota</taxon>
        <taxon>Actinomycetes</taxon>
        <taxon>Micrococcales</taxon>
        <taxon>Ornithinimicrobiaceae</taxon>
        <taxon>Ornithinimicrobium</taxon>
    </lineage>
</organism>
<dbReference type="InterPro" id="IPR007393">
    <property type="entry name" value="YlxR_dom"/>
</dbReference>
<feature type="domain" description="YlxR" evidence="2">
    <location>
        <begin position="21"/>
        <end position="90"/>
    </location>
</feature>